<dbReference type="Proteomes" id="UP001288944">
    <property type="component" value="Unassembled WGS sequence"/>
</dbReference>
<evidence type="ECO:0000313" key="2">
    <source>
        <dbReference type="Proteomes" id="UP001288944"/>
    </source>
</evidence>
<protein>
    <submittedName>
        <fullName evidence="1">Uncharacterized protein</fullName>
    </submittedName>
</protein>
<gene>
    <name evidence="1" type="ORF">GNF83_14845</name>
</gene>
<sequence length="163" mass="16931">MKANIIDAVNGRFGTASINAAIIGNLSASKIKASVIEAINANIGTAYIDTGIFDTINAGKISGGKINTSILSIGSTSGSLTISDNTIQIEDTQETPKVRVQIGKDNNNNYGILVANADGVVIFDSDVGVYEAGIDDQAVSADKIRNEAVGVNQLNLKNLFVSD</sequence>
<reference evidence="1" key="1">
    <citation type="submission" date="2019-11" db="EMBL/GenBank/DDBJ databases">
        <title>Characterization of Clostridium perfringens isolates from swine manure treated agricultural soils.</title>
        <authorList>
            <person name="Wushke S.T."/>
        </authorList>
    </citation>
    <scope>NUCLEOTIDE SEQUENCE</scope>
    <source>
        <strain evidence="1">X62</strain>
    </source>
</reference>
<accession>A0AAW9K6D5</accession>
<dbReference type="AlphaFoldDB" id="A0AAW9K6D5"/>
<organism evidence="1 2">
    <name type="scientific">Clostridium perfringens</name>
    <dbReference type="NCBI Taxonomy" id="1502"/>
    <lineage>
        <taxon>Bacteria</taxon>
        <taxon>Bacillati</taxon>
        <taxon>Bacillota</taxon>
        <taxon>Clostridia</taxon>
        <taxon>Eubacteriales</taxon>
        <taxon>Clostridiaceae</taxon>
        <taxon>Clostridium</taxon>
    </lineage>
</organism>
<dbReference type="EMBL" id="WNUR01000178">
    <property type="protein sequence ID" value="MDZ7542460.1"/>
    <property type="molecule type" value="Genomic_DNA"/>
</dbReference>
<name>A0AAW9K6D5_CLOPF</name>
<proteinExistence type="predicted"/>
<evidence type="ECO:0000313" key="1">
    <source>
        <dbReference type="EMBL" id="MDZ7542460.1"/>
    </source>
</evidence>
<feature type="non-terminal residue" evidence="1">
    <location>
        <position position="163"/>
    </location>
</feature>
<comment type="caution">
    <text evidence="1">The sequence shown here is derived from an EMBL/GenBank/DDBJ whole genome shotgun (WGS) entry which is preliminary data.</text>
</comment>